<dbReference type="GO" id="GO:0050567">
    <property type="term" value="F:glutaminyl-tRNA synthase (glutamine-hydrolyzing) activity"/>
    <property type="evidence" value="ECO:0007669"/>
    <property type="project" value="UniProtKB-UniRule"/>
</dbReference>
<dbReference type="Proteomes" id="UP000315648">
    <property type="component" value="Unassembled WGS sequence"/>
</dbReference>
<reference evidence="2 3" key="1">
    <citation type="submission" date="2019-07" db="EMBL/GenBank/DDBJ databases">
        <title>Description of 53C-WASEF.</title>
        <authorList>
            <person name="Pitt A."/>
            <person name="Hahn M.W."/>
        </authorList>
    </citation>
    <scope>NUCLEOTIDE SEQUENCE [LARGE SCALE GENOMIC DNA]</scope>
    <source>
        <strain evidence="2 3">53C-WASEF</strain>
    </source>
</reference>
<dbReference type="GO" id="GO:0006412">
    <property type="term" value="P:translation"/>
    <property type="evidence" value="ECO:0007669"/>
    <property type="project" value="UniProtKB-UniRule"/>
</dbReference>
<dbReference type="AlphaFoldDB" id="A0A556QR22"/>
<dbReference type="GO" id="GO:0050566">
    <property type="term" value="F:asparaginyl-tRNA synthase (glutamine-hydrolyzing) activity"/>
    <property type="evidence" value="ECO:0007669"/>
    <property type="project" value="RHEA"/>
</dbReference>
<comment type="subunit">
    <text evidence="1">Heterotrimer of A, B and C subunits.</text>
</comment>
<keyword evidence="1" id="KW-0547">Nucleotide-binding</keyword>
<dbReference type="InterPro" id="IPR003837">
    <property type="entry name" value="GatC"/>
</dbReference>
<gene>
    <name evidence="1 2" type="primary">gatC</name>
    <name evidence="2" type="ORF">FPL22_07265</name>
</gene>
<dbReference type="PANTHER" id="PTHR15004:SF0">
    <property type="entry name" value="GLUTAMYL-TRNA(GLN) AMIDOTRANSFERASE SUBUNIT C, MITOCHONDRIAL"/>
    <property type="match status" value="1"/>
</dbReference>
<dbReference type="GO" id="GO:0005524">
    <property type="term" value="F:ATP binding"/>
    <property type="evidence" value="ECO:0007669"/>
    <property type="project" value="UniProtKB-KW"/>
</dbReference>
<dbReference type="SUPFAM" id="SSF141000">
    <property type="entry name" value="Glu-tRNAGln amidotransferase C subunit"/>
    <property type="match status" value="1"/>
</dbReference>
<dbReference type="OrthoDB" id="9813938at2"/>
<dbReference type="InterPro" id="IPR036113">
    <property type="entry name" value="Asp/Glu-ADT_sf_sub_c"/>
</dbReference>
<keyword evidence="2" id="KW-0808">Transferase</keyword>
<comment type="function">
    <text evidence="1">Allows the formation of correctly charged Asn-tRNA(Asn) or Gln-tRNA(Gln) through the transamidation of misacylated Asp-tRNA(Asn) or Glu-tRNA(Gln) in organisms which lack either or both of asparaginyl-tRNA or glutaminyl-tRNA synthetases. The reaction takes place in the presence of glutamine and ATP through an activated phospho-Asp-tRNA(Asn) or phospho-Glu-tRNA(Gln).</text>
</comment>
<keyword evidence="1" id="KW-0067">ATP-binding</keyword>
<accession>A0A556QR22</accession>
<dbReference type="HAMAP" id="MF_00122">
    <property type="entry name" value="GatC"/>
    <property type="match status" value="1"/>
</dbReference>
<proteinExistence type="inferred from homology"/>
<dbReference type="EC" id="6.3.5.-" evidence="1"/>
<comment type="catalytic activity">
    <reaction evidence="1">
        <text>L-glutamyl-tRNA(Gln) + L-glutamine + ATP + H2O = L-glutaminyl-tRNA(Gln) + L-glutamate + ADP + phosphate + H(+)</text>
        <dbReference type="Rhea" id="RHEA:17521"/>
        <dbReference type="Rhea" id="RHEA-COMP:9681"/>
        <dbReference type="Rhea" id="RHEA-COMP:9684"/>
        <dbReference type="ChEBI" id="CHEBI:15377"/>
        <dbReference type="ChEBI" id="CHEBI:15378"/>
        <dbReference type="ChEBI" id="CHEBI:29985"/>
        <dbReference type="ChEBI" id="CHEBI:30616"/>
        <dbReference type="ChEBI" id="CHEBI:43474"/>
        <dbReference type="ChEBI" id="CHEBI:58359"/>
        <dbReference type="ChEBI" id="CHEBI:78520"/>
        <dbReference type="ChEBI" id="CHEBI:78521"/>
        <dbReference type="ChEBI" id="CHEBI:456216"/>
    </reaction>
</comment>
<sequence>MAANEDLNIDRIANLARLALTPEEKVKFSAQLADVLTNIEKLKQVNVDGVEPTAHAFPIYNVWADDVAKPGLSVEDVLRNAPAQRDNMIVVPKVVE</sequence>
<organism evidence="2 3">
    <name type="scientific">Rariglobus hedericola</name>
    <dbReference type="NCBI Taxonomy" id="2597822"/>
    <lineage>
        <taxon>Bacteria</taxon>
        <taxon>Pseudomonadati</taxon>
        <taxon>Verrucomicrobiota</taxon>
        <taxon>Opitutia</taxon>
        <taxon>Opitutales</taxon>
        <taxon>Opitutaceae</taxon>
        <taxon>Rariglobus</taxon>
    </lineage>
</organism>
<dbReference type="RefSeq" id="WP_144229428.1">
    <property type="nucleotide sequence ID" value="NZ_CBCRVV010000005.1"/>
</dbReference>
<dbReference type="PANTHER" id="PTHR15004">
    <property type="entry name" value="GLUTAMYL-TRNA(GLN) AMIDOTRANSFERASE SUBUNIT C, MITOCHONDRIAL"/>
    <property type="match status" value="1"/>
</dbReference>
<dbReference type="Gene3D" id="1.10.20.60">
    <property type="entry name" value="Glu-tRNAGln amidotransferase C subunit, N-terminal domain"/>
    <property type="match status" value="1"/>
</dbReference>
<keyword evidence="3" id="KW-1185">Reference proteome</keyword>
<evidence type="ECO:0000313" key="2">
    <source>
        <dbReference type="EMBL" id="TSJ79085.1"/>
    </source>
</evidence>
<protein>
    <recommendedName>
        <fullName evidence="1">Aspartyl/glutamyl-tRNA(Asn/Gln) amidotransferase subunit C</fullName>
        <shortName evidence="1">Asp/Glu-ADT subunit C</shortName>
        <ecNumber evidence="1">6.3.5.-</ecNumber>
    </recommendedName>
</protein>
<comment type="caution">
    <text evidence="2">The sequence shown here is derived from an EMBL/GenBank/DDBJ whole genome shotgun (WGS) entry which is preliminary data.</text>
</comment>
<comment type="similarity">
    <text evidence="1">Belongs to the GatC family.</text>
</comment>
<evidence type="ECO:0000256" key="1">
    <source>
        <dbReference type="HAMAP-Rule" id="MF_00122"/>
    </source>
</evidence>
<dbReference type="Pfam" id="PF02686">
    <property type="entry name" value="GatC"/>
    <property type="match status" value="1"/>
</dbReference>
<dbReference type="GO" id="GO:0070681">
    <property type="term" value="P:glutaminyl-tRNAGln biosynthesis via transamidation"/>
    <property type="evidence" value="ECO:0007669"/>
    <property type="project" value="TreeGrafter"/>
</dbReference>
<evidence type="ECO:0000313" key="3">
    <source>
        <dbReference type="Proteomes" id="UP000315648"/>
    </source>
</evidence>
<keyword evidence="1" id="KW-0648">Protein biosynthesis</keyword>
<dbReference type="NCBIfam" id="TIGR00135">
    <property type="entry name" value="gatC"/>
    <property type="match status" value="1"/>
</dbReference>
<dbReference type="GO" id="GO:0006450">
    <property type="term" value="P:regulation of translational fidelity"/>
    <property type="evidence" value="ECO:0007669"/>
    <property type="project" value="InterPro"/>
</dbReference>
<dbReference type="GO" id="GO:0016740">
    <property type="term" value="F:transferase activity"/>
    <property type="evidence" value="ECO:0007669"/>
    <property type="project" value="UniProtKB-KW"/>
</dbReference>
<name>A0A556QR22_9BACT</name>
<dbReference type="EMBL" id="VMBG01000001">
    <property type="protein sequence ID" value="TSJ79085.1"/>
    <property type="molecule type" value="Genomic_DNA"/>
</dbReference>
<keyword evidence="1" id="KW-0436">Ligase</keyword>
<comment type="catalytic activity">
    <reaction evidence="1">
        <text>L-aspartyl-tRNA(Asn) + L-glutamine + ATP + H2O = L-asparaginyl-tRNA(Asn) + L-glutamate + ADP + phosphate + 2 H(+)</text>
        <dbReference type="Rhea" id="RHEA:14513"/>
        <dbReference type="Rhea" id="RHEA-COMP:9674"/>
        <dbReference type="Rhea" id="RHEA-COMP:9677"/>
        <dbReference type="ChEBI" id="CHEBI:15377"/>
        <dbReference type="ChEBI" id="CHEBI:15378"/>
        <dbReference type="ChEBI" id="CHEBI:29985"/>
        <dbReference type="ChEBI" id="CHEBI:30616"/>
        <dbReference type="ChEBI" id="CHEBI:43474"/>
        <dbReference type="ChEBI" id="CHEBI:58359"/>
        <dbReference type="ChEBI" id="CHEBI:78515"/>
        <dbReference type="ChEBI" id="CHEBI:78516"/>
        <dbReference type="ChEBI" id="CHEBI:456216"/>
    </reaction>
</comment>